<evidence type="ECO:0000256" key="7">
    <source>
        <dbReference type="ARBA" id="ARBA00025911"/>
    </source>
</evidence>
<dbReference type="GO" id="GO:0003677">
    <property type="term" value="F:DNA binding"/>
    <property type="evidence" value="ECO:0007669"/>
    <property type="project" value="UniProtKB-KW"/>
</dbReference>
<dbReference type="PROSITE" id="PS51152">
    <property type="entry name" value="NFYA_HAP2_2"/>
    <property type="match status" value="1"/>
</dbReference>
<comment type="subcellular location">
    <subcellularLocation>
        <location evidence="1 8">Nucleus</location>
    </subcellularLocation>
</comment>
<evidence type="ECO:0000256" key="8">
    <source>
        <dbReference type="RuleBase" id="RU367155"/>
    </source>
</evidence>
<evidence type="ECO:0000313" key="11">
    <source>
        <dbReference type="Proteomes" id="UP000187406"/>
    </source>
</evidence>
<proteinExistence type="inferred from homology"/>
<evidence type="ECO:0000313" key="10">
    <source>
        <dbReference type="EMBL" id="GAV66999.1"/>
    </source>
</evidence>
<evidence type="ECO:0000256" key="2">
    <source>
        <dbReference type="ARBA" id="ARBA00023015"/>
    </source>
</evidence>
<evidence type="ECO:0000256" key="9">
    <source>
        <dbReference type="SAM" id="MobiDB-lite"/>
    </source>
</evidence>
<protein>
    <recommendedName>
        <fullName evidence="8">Nuclear transcription factor Y subunit</fullName>
    </recommendedName>
</protein>
<dbReference type="EMBL" id="BDDD01000515">
    <property type="protein sequence ID" value="GAV66999.1"/>
    <property type="molecule type" value="Genomic_DNA"/>
</dbReference>
<feature type="compositionally biased region" description="Polar residues" evidence="9">
    <location>
        <begin position="276"/>
        <end position="286"/>
    </location>
</feature>
<dbReference type="AlphaFoldDB" id="A0A1Q3BGG8"/>
<dbReference type="OrthoDB" id="1097733at2759"/>
<evidence type="ECO:0000256" key="3">
    <source>
        <dbReference type="ARBA" id="ARBA00023125"/>
    </source>
</evidence>
<evidence type="ECO:0000256" key="4">
    <source>
        <dbReference type="ARBA" id="ARBA00023159"/>
    </source>
</evidence>
<dbReference type="InterPro" id="IPR018362">
    <property type="entry name" value="CCAAT-binding_factor_CS"/>
</dbReference>
<evidence type="ECO:0000256" key="1">
    <source>
        <dbReference type="ARBA" id="ARBA00004123"/>
    </source>
</evidence>
<keyword evidence="11" id="KW-1185">Reference proteome</keyword>
<keyword evidence="2 8" id="KW-0805">Transcription regulation</keyword>
<comment type="subunit">
    <text evidence="7">Heterotrimeric transcription factor composed of three components, NF-YA, NF-YB and NF-YC. NF-YB and NF-YC must interact and dimerize for NF-YA association and DNA binding.</text>
</comment>
<evidence type="ECO:0000256" key="5">
    <source>
        <dbReference type="ARBA" id="ARBA00023163"/>
    </source>
</evidence>
<keyword evidence="5 8" id="KW-0804">Transcription</keyword>
<name>A0A1Q3BGG8_CEPFO</name>
<dbReference type="STRING" id="3775.A0A1Q3BGG8"/>
<keyword evidence="3 8" id="KW-0238">DNA-binding</keyword>
<reference evidence="11" key="1">
    <citation type="submission" date="2016-04" db="EMBL/GenBank/DDBJ databases">
        <title>Cephalotus genome sequencing.</title>
        <authorList>
            <person name="Fukushima K."/>
            <person name="Hasebe M."/>
            <person name="Fang X."/>
        </authorList>
    </citation>
    <scope>NUCLEOTIDE SEQUENCE [LARGE SCALE GENOMIC DNA]</scope>
    <source>
        <strain evidence="11">cv. St1</strain>
    </source>
</reference>
<dbReference type="SMART" id="SM00521">
    <property type="entry name" value="CBF"/>
    <property type="match status" value="1"/>
</dbReference>
<keyword evidence="6 8" id="KW-0539">Nucleus</keyword>
<dbReference type="PROSITE" id="PS00686">
    <property type="entry name" value="NFYA_HAP2_1"/>
    <property type="match status" value="1"/>
</dbReference>
<dbReference type="InParanoid" id="A0A1Q3BGG8"/>
<dbReference type="PRINTS" id="PR00616">
    <property type="entry name" value="CCAATSUBUNTB"/>
</dbReference>
<organism evidence="10 11">
    <name type="scientific">Cephalotus follicularis</name>
    <name type="common">Albany pitcher plant</name>
    <dbReference type="NCBI Taxonomy" id="3775"/>
    <lineage>
        <taxon>Eukaryota</taxon>
        <taxon>Viridiplantae</taxon>
        <taxon>Streptophyta</taxon>
        <taxon>Embryophyta</taxon>
        <taxon>Tracheophyta</taxon>
        <taxon>Spermatophyta</taxon>
        <taxon>Magnoliopsida</taxon>
        <taxon>eudicotyledons</taxon>
        <taxon>Gunneridae</taxon>
        <taxon>Pentapetalae</taxon>
        <taxon>rosids</taxon>
        <taxon>fabids</taxon>
        <taxon>Oxalidales</taxon>
        <taxon>Cephalotaceae</taxon>
        <taxon>Cephalotus</taxon>
    </lineage>
</organism>
<dbReference type="GO" id="GO:0016602">
    <property type="term" value="C:CCAAT-binding factor complex"/>
    <property type="evidence" value="ECO:0007669"/>
    <property type="project" value="InterPro"/>
</dbReference>
<dbReference type="Pfam" id="PF02045">
    <property type="entry name" value="CBFB_NFYA"/>
    <property type="match status" value="1"/>
</dbReference>
<dbReference type="InterPro" id="IPR001289">
    <property type="entry name" value="NFYA"/>
</dbReference>
<feature type="region of interest" description="Disordered" evidence="9">
    <location>
        <begin position="276"/>
        <end position="312"/>
    </location>
</feature>
<dbReference type="PANTHER" id="PTHR12632">
    <property type="entry name" value="TRANSCRIPTION FACTOR NF-Y ALPHA-RELATED"/>
    <property type="match status" value="1"/>
</dbReference>
<comment type="caution">
    <text evidence="10">The sequence shown here is derived from an EMBL/GenBank/DDBJ whole genome shotgun (WGS) entry which is preliminary data.</text>
</comment>
<evidence type="ECO:0000256" key="6">
    <source>
        <dbReference type="ARBA" id="ARBA00023242"/>
    </source>
</evidence>
<gene>
    <name evidence="10" type="ORF">CFOL_v3_10508</name>
</gene>
<sequence>MLRLPTELRIMPSKLENGDRRLDHGAQSMSQSSVYSQPWWRGVGDSASLSENTLKLSSVEHLNGSFTDGAIQSQANVGLHNGANFIKLQTTVTSQSDGNNGQERQHYKPVPSSAPFAIGEHLEPNPQMELVSHSIVVTPYPYSDPHYGSVLTPYGPQAMVPHFYGTHHARMPLPLEMEEEPVFVNAKQYHGILRRRQSRAKAELEKKVIKVRKPYLHESRHQHAMRRARGCGGRFLNTKKLDDNVANSTSENCKNSGANLSAHSASVTGSEHFTTNGSEYLNSSGAQREGKGSMVQEMHKAHTSSSDSNNRHDISSLYHLSIASREGNYLGQQRENIQGNGHRKGSLSIN</sequence>
<dbReference type="GO" id="GO:0003700">
    <property type="term" value="F:DNA-binding transcription factor activity"/>
    <property type="evidence" value="ECO:0007669"/>
    <property type="project" value="UniProtKB-UniRule"/>
</dbReference>
<accession>A0A1Q3BGG8</accession>
<comment type="similarity">
    <text evidence="8">Belongs to the NFYA/HAP2 subunit family.</text>
</comment>
<comment type="function">
    <text evidence="8">Component of the sequence-specific heterotrimeric transcription factor (NF-Y) which specifically recognizes a 5'-CCAAT-3' box motif found in the promoters of its target genes.</text>
</comment>
<dbReference type="Proteomes" id="UP000187406">
    <property type="component" value="Unassembled WGS sequence"/>
</dbReference>
<dbReference type="Gene3D" id="6.10.250.2430">
    <property type="match status" value="1"/>
</dbReference>
<keyword evidence="4" id="KW-0010">Activator</keyword>